<protein>
    <submittedName>
        <fullName evidence="1">Uncharacterized protein</fullName>
    </submittedName>
</protein>
<dbReference type="EMBL" id="JAFEJA010000002">
    <property type="protein sequence ID" value="MBM9624126.1"/>
    <property type="molecule type" value="Genomic_DNA"/>
</dbReference>
<organism evidence="1 2">
    <name type="scientific">Streptomyces zhihengii</name>
    <dbReference type="NCBI Taxonomy" id="1818004"/>
    <lineage>
        <taxon>Bacteria</taxon>
        <taxon>Bacillati</taxon>
        <taxon>Actinomycetota</taxon>
        <taxon>Actinomycetes</taxon>
        <taxon>Kitasatosporales</taxon>
        <taxon>Streptomycetaceae</taxon>
        <taxon>Streptomyces</taxon>
    </lineage>
</organism>
<name>A0ABS2V2Q4_9ACTN</name>
<evidence type="ECO:0000313" key="1">
    <source>
        <dbReference type="EMBL" id="MBM9624126.1"/>
    </source>
</evidence>
<proteinExistence type="predicted"/>
<sequence length="406" mass="44732">MSFPSTRPTGWRAPAPLTLLDWQRRQEAFTRSNLTENMLELSFRNRNWNVAPLVAGQLSSKLLMITESDRLQQARTYSIGANATALAVAATAGSAPREAISSHRPPSPAGLMVFADPIGSDIETYRTTSGETVVIHTPIVAASWSLWDGDQDTHHGIPVTWLRQAHHGDVLPYPPRFCGIWMTFYAPRTGDTIGVDPGQPVAVGPDGTVITAAEAHQADTAFRQNNREHWGPLSWHNELVLPEGELFGTSQPGTPQHWAATVYTVWQVMEQTGKAQLTETARHALPPAARKKLASKANTQRTRRVGDGAVRVVDLAATARPAARDAERDNAASDGRRTVQWSCRWPVPPYRRNTCQNPYLHHKLGDDALEHHTHREEIMPMSIKGPADKPLRIRGGTTFTFDAPSA</sequence>
<accession>A0ABS2V2Q4</accession>
<comment type="caution">
    <text evidence="1">The sequence shown here is derived from an EMBL/GenBank/DDBJ whole genome shotgun (WGS) entry which is preliminary data.</text>
</comment>
<gene>
    <name evidence="1" type="ORF">JE024_36760</name>
</gene>
<dbReference type="Proteomes" id="UP000664109">
    <property type="component" value="Unassembled WGS sequence"/>
</dbReference>
<reference evidence="1 2" key="1">
    <citation type="journal article" date="2016" name="Arch. Microbiol.">
        <title>Streptomyces zhihengii sp. nov., isolated from rhizospheric soil of Psammosilene tunicoides.</title>
        <authorList>
            <person name="Huang M.J."/>
            <person name="Fei J.J."/>
            <person name="Salam N."/>
            <person name="Kim C.J."/>
            <person name="Hozzein W.N."/>
            <person name="Xiao M."/>
            <person name="Huang H.Q."/>
            <person name="Li W.J."/>
        </authorList>
    </citation>
    <scope>NUCLEOTIDE SEQUENCE [LARGE SCALE GENOMIC DNA]</scope>
    <source>
        <strain evidence="1 2">YIM T102</strain>
    </source>
</reference>
<dbReference type="RefSeq" id="WP_205378166.1">
    <property type="nucleotide sequence ID" value="NZ_JAFEJA010000002.1"/>
</dbReference>
<keyword evidence="2" id="KW-1185">Reference proteome</keyword>
<evidence type="ECO:0000313" key="2">
    <source>
        <dbReference type="Proteomes" id="UP000664109"/>
    </source>
</evidence>